<dbReference type="InterPro" id="IPR027417">
    <property type="entry name" value="P-loop_NTPase"/>
</dbReference>
<proteinExistence type="predicted"/>
<dbReference type="PANTHER" id="PTHR13696:SF99">
    <property type="entry name" value="COBYRINIC ACID AC-DIAMIDE SYNTHASE"/>
    <property type="match status" value="1"/>
</dbReference>
<dbReference type="PIRSF" id="PIRSF009320">
    <property type="entry name" value="Nuc_binding_HP_1000"/>
    <property type="match status" value="1"/>
</dbReference>
<evidence type="ECO:0000313" key="2">
    <source>
        <dbReference type="EMBL" id="AUD04223.1"/>
    </source>
</evidence>
<dbReference type="InterPro" id="IPR050678">
    <property type="entry name" value="DNA_Partitioning_ATPase"/>
</dbReference>
<dbReference type="SUPFAM" id="SSF52540">
    <property type="entry name" value="P-loop containing nucleoside triphosphate hydrolases"/>
    <property type="match status" value="1"/>
</dbReference>
<keyword evidence="3" id="KW-1185">Reference proteome</keyword>
<name>A0A2K8Z2X2_9BACT</name>
<dbReference type="Proteomes" id="UP000232883">
    <property type="component" value="Chromosome"/>
</dbReference>
<dbReference type="KEGG" id="spir:CWM47_21705"/>
<gene>
    <name evidence="2" type="ORF">CWM47_21705</name>
</gene>
<evidence type="ECO:0000313" key="3">
    <source>
        <dbReference type="Proteomes" id="UP000232883"/>
    </source>
</evidence>
<reference evidence="2 3" key="1">
    <citation type="submission" date="2017-11" db="EMBL/GenBank/DDBJ databases">
        <title>Taxonomic description and genome sequences of Spirosoma HA7 sp. nov., isolated from pollen microhabitat of Corylus avellana.</title>
        <authorList>
            <person name="Ambika Manirajan B."/>
            <person name="Suarez C."/>
            <person name="Ratering S."/>
            <person name="Geissler-Plaum R."/>
            <person name="Cardinale M."/>
            <person name="Sylvia S."/>
        </authorList>
    </citation>
    <scope>NUCLEOTIDE SEQUENCE [LARGE SCALE GENOMIC DNA]</scope>
    <source>
        <strain evidence="2 3">HA7</strain>
    </source>
</reference>
<sequence>MSKPIILAVFNNKGGTGKTTITFNLAAGINRRGHSVLMVDLDPQHNLTMAVGLPAKSKHVGDLLTGDAQWEDVIEMTKTNGHPFGFLPASLDLQRSDAILSNDAEFFALRNLIEEEVEKAPDTFYDFVVIDCPPNLGILTRNALCAAHYYIVPLQGENFAFQGLAQIIKQATRIKKDFNRSLELAGILKNRFGERTKFGSEIKKALVDSKLPVFTAAIRQSIGLMESAADHKSIFEYDPGSNGAEDFNQLVDELLAVLTTAK</sequence>
<evidence type="ECO:0000259" key="1">
    <source>
        <dbReference type="Pfam" id="PF13614"/>
    </source>
</evidence>
<dbReference type="AlphaFoldDB" id="A0A2K8Z2X2"/>
<dbReference type="CDD" id="cd02042">
    <property type="entry name" value="ParAB_family"/>
    <property type="match status" value="1"/>
</dbReference>
<dbReference type="Gene3D" id="3.40.50.300">
    <property type="entry name" value="P-loop containing nucleotide triphosphate hydrolases"/>
    <property type="match status" value="1"/>
</dbReference>
<accession>A0A2K8Z2X2</accession>
<dbReference type="Pfam" id="PF13614">
    <property type="entry name" value="AAA_31"/>
    <property type="match status" value="1"/>
</dbReference>
<feature type="domain" description="AAA" evidence="1">
    <location>
        <begin position="6"/>
        <end position="183"/>
    </location>
</feature>
<organism evidence="2 3">
    <name type="scientific">Spirosoma pollinicola</name>
    <dbReference type="NCBI Taxonomy" id="2057025"/>
    <lineage>
        <taxon>Bacteria</taxon>
        <taxon>Pseudomonadati</taxon>
        <taxon>Bacteroidota</taxon>
        <taxon>Cytophagia</taxon>
        <taxon>Cytophagales</taxon>
        <taxon>Cytophagaceae</taxon>
        <taxon>Spirosoma</taxon>
    </lineage>
</organism>
<dbReference type="EMBL" id="CP025096">
    <property type="protein sequence ID" value="AUD04223.1"/>
    <property type="molecule type" value="Genomic_DNA"/>
</dbReference>
<dbReference type="OrthoDB" id="9815116at2"/>
<dbReference type="RefSeq" id="WP_100990289.1">
    <property type="nucleotide sequence ID" value="NZ_CP025096.1"/>
</dbReference>
<dbReference type="PANTHER" id="PTHR13696">
    <property type="entry name" value="P-LOOP CONTAINING NUCLEOSIDE TRIPHOSPHATE HYDROLASE"/>
    <property type="match status" value="1"/>
</dbReference>
<dbReference type="InterPro" id="IPR025669">
    <property type="entry name" value="AAA_dom"/>
</dbReference>
<protein>
    <submittedName>
        <fullName evidence="2">ParA family protein</fullName>
    </submittedName>
</protein>